<organism evidence="7 8">
    <name type="scientific">Protomyces lactucae-debilis</name>
    <dbReference type="NCBI Taxonomy" id="2754530"/>
    <lineage>
        <taxon>Eukaryota</taxon>
        <taxon>Fungi</taxon>
        <taxon>Dikarya</taxon>
        <taxon>Ascomycota</taxon>
        <taxon>Taphrinomycotina</taxon>
        <taxon>Taphrinomycetes</taxon>
        <taxon>Taphrinales</taxon>
        <taxon>Protomycetaceae</taxon>
        <taxon>Protomyces</taxon>
    </lineage>
</organism>
<dbReference type="OrthoDB" id="2155246at2759"/>
<dbReference type="OMA" id="CQGSWGK"/>
<dbReference type="PANTHER" id="PTHR12521">
    <property type="entry name" value="PROTEIN C6ORF130"/>
    <property type="match status" value="1"/>
</dbReference>
<evidence type="ECO:0000256" key="2">
    <source>
        <dbReference type="ARBA" id="ARBA00012983"/>
    </source>
</evidence>
<dbReference type="GO" id="GO:0140291">
    <property type="term" value="P:peptidyl-glutamate ADP-deribosylation"/>
    <property type="evidence" value="ECO:0007669"/>
    <property type="project" value="TreeGrafter"/>
</dbReference>
<dbReference type="Pfam" id="PF01661">
    <property type="entry name" value="Macro"/>
    <property type="match status" value="1"/>
</dbReference>
<dbReference type="SUPFAM" id="SSF52949">
    <property type="entry name" value="Macro domain-like"/>
    <property type="match status" value="1"/>
</dbReference>
<dbReference type="STRING" id="56484.A0A1Y2FME0"/>
<evidence type="ECO:0000313" key="8">
    <source>
        <dbReference type="Proteomes" id="UP000193685"/>
    </source>
</evidence>
<comment type="catalytic activity">
    <reaction evidence="4">
        <text>ADP-alpha-D-ribose 1''-phosphate + H2O = ADP-D-ribose + phosphate</text>
        <dbReference type="Rhea" id="RHEA:25029"/>
        <dbReference type="ChEBI" id="CHEBI:15377"/>
        <dbReference type="ChEBI" id="CHEBI:43474"/>
        <dbReference type="ChEBI" id="CHEBI:57967"/>
        <dbReference type="ChEBI" id="CHEBI:58753"/>
        <dbReference type="EC" id="3.1.3.84"/>
    </reaction>
</comment>
<dbReference type="Gene3D" id="3.40.220.10">
    <property type="entry name" value="Leucine Aminopeptidase, subunit E, domain 1"/>
    <property type="match status" value="1"/>
</dbReference>
<evidence type="ECO:0000259" key="6">
    <source>
        <dbReference type="PROSITE" id="PS51154"/>
    </source>
</evidence>
<sequence>MTIKYIQGDLFSAPRPVILLHACNCEGLWGSGIAAEFKNRFGDAHKAYVKHCERYGEELLGTTGIIKDSSDSNLYIGCLFTSRAGGRQCDPPKKILVTTYHCLMDLKAQLQEPMYKNVTLAACQFNSGVFQVPWEYTAHMIEEAGLDVSVYVRKSEEAESEAASGSDASKPTQPHNA</sequence>
<keyword evidence="8" id="KW-1185">Reference proteome</keyword>
<dbReference type="PROSITE" id="PS51154">
    <property type="entry name" value="MACRO"/>
    <property type="match status" value="1"/>
</dbReference>
<dbReference type="EMBL" id="MCFI01000005">
    <property type="protein sequence ID" value="ORY85099.1"/>
    <property type="molecule type" value="Genomic_DNA"/>
</dbReference>
<comment type="caution">
    <text evidence="7">The sequence shown here is derived from an EMBL/GenBank/DDBJ whole genome shotgun (WGS) entry which is preliminary data.</text>
</comment>
<dbReference type="Proteomes" id="UP000193685">
    <property type="component" value="Unassembled WGS sequence"/>
</dbReference>
<accession>A0A1Y2FME0</accession>
<dbReference type="EC" id="3.1.3.84" evidence="2"/>
<evidence type="ECO:0000256" key="3">
    <source>
        <dbReference type="ARBA" id="ARBA00019744"/>
    </source>
</evidence>
<dbReference type="SMART" id="SM00506">
    <property type="entry name" value="A1pp"/>
    <property type="match status" value="1"/>
</dbReference>
<name>A0A1Y2FME0_PROLT</name>
<protein>
    <recommendedName>
        <fullName evidence="3">ADP-ribose 1''-phosphate phosphatase</fullName>
        <ecNumber evidence="2">3.1.3.84</ecNumber>
    </recommendedName>
</protein>
<dbReference type="GeneID" id="63784217"/>
<evidence type="ECO:0000256" key="4">
    <source>
        <dbReference type="ARBA" id="ARBA00034427"/>
    </source>
</evidence>
<dbReference type="InterPro" id="IPR002589">
    <property type="entry name" value="Macro_dom"/>
</dbReference>
<feature type="domain" description="Macro" evidence="6">
    <location>
        <begin position="1"/>
        <end position="159"/>
    </location>
</feature>
<gene>
    <name evidence="7" type="ORF">BCR37DRAFT_345353</name>
</gene>
<dbReference type="AlphaFoldDB" id="A0A1Y2FME0"/>
<dbReference type="PANTHER" id="PTHR12521:SF0">
    <property type="entry name" value="ADP-RIBOSE GLYCOHYDROLASE OARD1"/>
    <property type="match status" value="1"/>
</dbReference>
<dbReference type="InterPro" id="IPR043472">
    <property type="entry name" value="Macro_dom-like"/>
</dbReference>
<evidence type="ECO:0000256" key="5">
    <source>
        <dbReference type="SAM" id="MobiDB-lite"/>
    </source>
</evidence>
<feature type="region of interest" description="Disordered" evidence="5">
    <location>
        <begin position="158"/>
        <end position="177"/>
    </location>
</feature>
<dbReference type="RefSeq" id="XP_040726882.1">
    <property type="nucleotide sequence ID" value="XM_040867618.1"/>
</dbReference>
<reference evidence="7 8" key="1">
    <citation type="submission" date="2016-07" db="EMBL/GenBank/DDBJ databases">
        <title>Pervasive Adenine N6-methylation of Active Genes in Fungi.</title>
        <authorList>
            <consortium name="DOE Joint Genome Institute"/>
            <person name="Mondo S.J."/>
            <person name="Dannebaum R.O."/>
            <person name="Kuo R.C."/>
            <person name="Labutti K."/>
            <person name="Haridas S."/>
            <person name="Kuo A."/>
            <person name="Salamov A."/>
            <person name="Ahrendt S.R."/>
            <person name="Lipzen A."/>
            <person name="Sullivan W."/>
            <person name="Andreopoulos W.B."/>
            <person name="Clum A."/>
            <person name="Lindquist E."/>
            <person name="Daum C."/>
            <person name="Ramamoorthy G.K."/>
            <person name="Gryganskyi A."/>
            <person name="Culley D."/>
            <person name="Magnuson J.K."/>
            <person name="James T.Y."/>
            <person name="O'Malley M.A."/>
            <person name="Stajich J.E."/>
            <person name="Spatafora J.W."/>
            <person name="Visel A."/>
            <person name="Grigoriev I.V."/>
        </authorList>
    </citation>
    <scope>NUCLEOTIDE SEQUENCE [LARGE SCALE GENOMIC DNA]</scope>
    <source>
        <strain evidence="7 8">12-1054</strain>
    </source>
</reference>
<dbReference type="InterPro" id="IPR050892">
    <property type="entry name" value="ADP-ribose_metab_enzymes"/>
</dbReference>
<evidence type="ECO:0000313" key="7">
    <source>
        <dbReference type="EMBL" id="ORY85099.1"/>
    </source>
</evidence>
<comment type="similarity">
    <text evidence="1">Belongs to the POA1 family.</text>
</comment>
<evidence type="ECO:0000256" key="1">
    <source>
        <dbReference type="ARBA" id="ARBA00006575"/>
    </source>
</evidence>
<proteinExistence type="inferred from homology"/>